<evidence type="ECO:0000256" key="1">
    <source>
        <dbReference type="PROSITE-ProRule" id="PRU00047"/>
    </source>
</evidence>
<accession>A0A392RAI9</accession>
<dbReference type="PROSITE" id="PS50158">
    <property type="entry name" value="ZF_CCHC"/>
    <property type="match status" value="1"/>
</dbReference>
<keyword evidence="5" id="KW-1185">Reference proteome</keyword>
<organism evidence="4 5">
    <name type="scientific">Trifolium medium</name>
    <dbReference type="NCBI Taxonomy" id="97028"/>
    <lineage>
        <taxon>Eukaryota</taxon>
        <taxon>Viridiplantae</taxon>
        <taxon>Streptophyta</taxon>
        <taxon>Embryophyta</taxon>
        <taxon>Tracheophyta</taxon>
        <taxon>Spermatophyta</taxon>
        <taxon>Magnoliopsida</taxon>
        <taxon>eudicotyledons</taxon>
        <taxon>Gunneridae</taxon>
        <taxon>Pentapetalae</taxon>
        <taxon>rosids</taxon>
        <taxon>fabids</taxon>
        <taxon>Fabales</taxon>
        <taxon>Fabaceae</taxon>
        <taxon>Papilionoideae</taxon>
        <taxon>50 kb inversion clade</taxon>
        <taxon>NPAAA clade</taxon>
        <taxon>Hologalegina</taxon>
        <taxon>IRL clade</taxon>
        <taxon>Trifolieae</taxon>
        <taxon>Trifolium</taxon>
    </lineage>
</organism>
<reference evidence="4 5" key="1">
    <citation type="journal article" date="2018" name="Front. Plant Sci.">
        <title>Red Clover (Trifolium pratense) and Zigzag Clover (T. medium) - A Picture of Genomic Similarities and Differences.</title>
        <authorList>
            <person name="Dluhosova J."/>
            <person name="Istvanek J."/>
            <person name="Nedelnik J."/>
            <person name="Repkova J."/>
        </authorList>
    </citation>
    <scope>NUCLEOTIDE SEQUENCE [LARGE SCALE GENOMIC DNA]</scope>
    <source>
        <strain evidence="5">cv. 10/8</strain>
        <tissue evidence="4">Leaf</tissue>
    </source>
</reference>
<keyword evidence="1" id="KW-0863">Zinc-finger</keyword>
<dbReference type="PANTHER" id="PTHR31286">
    <property type="entry name" value="GLYCINE-RICH CELL WALL STRUCTURAL PROTEIN 1.8-LIKE"/>
    <property type="match status" value="1"/>
</dbReference>
<evidence type="ECO:0000313" key="5">
    <source>
        <dbReference type="Proteomes" id="UP000265520"/>
    </source>
</evidence>
<dbReference type="GO" id="GO:0003676">
    <property type="term" value="F:nucleic acid binding"/>
    <property type="evidence" value="ECO:0007669"/>
    <property type="project" value="InterPro"/>
</dbReference>
<evidence type="ECO:0000313" key="4">
    <source>
        <dbReference type="EMBL" id="MCI33591.1"/>
    </source>
</evidence>
<feature type="compositionally biased region" description="Basic and acidic residues" evidence="2">
    <location>
        <begin position="117"/>
        <end position="130"/>
    </location>
</feature>
<proteinExistence type="predicted"/>
<evidence type="ECO:0000259" key="3">
    <source>
        <dbReference type="PROSITE" id="PS50158"/>
    </source>
</evidence>
<dbReference type="AlphaFoldDB" id="A0A392RAI9"/>
<dbReference type="InterPro" id="IPR040256">
    <property type="entry name" value="At4g02000-like"/>
</dbReference>
<keyword evidence="1" id="KW-0862">Zinc</keyword>
<protein>
    <recommendedName>
        <fullName evidence="3">CCHC-type domain-containing protein</fullName>
    </recommendedName>
</protein>
<feature type="compositionally biased region" description="Polar residues" evidence="2">
    <location>
        <begin position="101"/>
        <end position="113"/>
    </location>
</feature>
<comment type="caution">
    <text evidence="4">The sequence shown here is derived from an EMBL/GenBank/DDBJ whole genome shotgun (WGS) entry which is preliminary data.</text>
</comment>
<dbReference type="PANTHER" id="PTHR31286:SF99">
    <property type="entry name" value="DUF4283 DOMAIN-CONTAINING PROTEIN"/>
    <property type="match status" value="1"/>
</dbReference>
<dbReference type="Proteomes" id="UP000265520">
    <property type="component" value="Unassembled WGS sequence"/>
</dbReference>
<evidence type="ECO:0000256" key="2">
    <source>
        <dbReference type="SAM" id="MobiDB-lite"/>
    </source>
</evidence>
<dbReference type="SUPFAM" id="SSF57756">
    <property type="entry name" value="Retrovirus zinc finger-like domains"/>
    <property type="match status" value="1"/>
</dbReference>
<dbReference type="EMBL" id="LXQA010205639">
    <property type="protein sequence ID" value="MCI33591.1"/>
    <property type="molecule type" value="Genomic_DNA"/>
</dbReference>
<keyword evidence="1" id="KW-0479">Metal-binding</keyword>
<feature type="non-terminal residue" evidence="4">
    <location>
        <position position="130"/>
    </location>
</feature>
<sequence length="130" mass="14823">ASVWVRIPDLPIEYYDAKVLHFIGNRIGKTVKVDKNTLFQERGKYARLCVEVDLTKTLLATFELKGRFYKIEYEGLHMLCRTCGKFGHYIEGCPEKKNANLDGNQNVQTQKTGGTDARSDTDKSNQDSMQ</sequence>
<name>A0A392RAI9_9FABA</name>
<dbReference type="GO" id="GO:0008270">
    <property type="term" value="F:zinc ion binding"/>
    <property type="evidence" value="ECO:0007669"/>
    <property type="project" value="UniProtKB-KW"/>
</dbReference>
<feature type="region of interest" description="Disordered" evidence="2">
    <location>
        <begin position="96"/>
        <end position="130"/>
    </location>
</feature>
<dbReference type="Gene3D" id="4.10.60.10">
    <property type="entry name" value="Zinc finger, CCHC-type"/>
    <property type="match status" value="1"/>
</dbReference>
<dbReference type="InterPro" id="IPR036875">
    <property type="entry name" value="Znf_CCHC_sf"/>
</dbReference>
<feature type="domain" description="CCHC-type" evidence="3">
    <location>
        <begin position="80"/>
        <end position="95"/>
    </location>
</feature>
<dbReference type="InterPro" id="IPR001878">
    <property type="entry name" value="Znf_CCHC"/>
</dbReference>
<feature type="non-terminal residue" evidence="4">
    <location>
        <position position="1"/>
    </location>
</feature>